<name>A0AAV9Z5E8_9AGAR</name>
<organism evidence="2 3">
    <name type="scientific">Favolaschia claudopus</name>
    <dbReference type="NCBI Taxonomy" id="2862362"/>
    <lineage>
        <taxon>Eukaryota</taxon>
        <taxon>Fungi</taxon>
        <taxon>Dikarya</taxon>
        <taxon>Basidiomycota</taxon>
        <taxon>Agaricomycotina</taxon>
        <taxon>Agaricomycetes</taxon>
        <taxon>Agaricomycetidae</taxon>
        <taxon>Agaricales</taxon>
        <taxon>Marasmiineae</taxon>
        <taxon>Mycenaceae</taxon>
        <taxon>Favolaschia</taxon>
    </lineage>
</organism>
<proteinExistence type="predicted"/>
<feature type="region of interest" description="Disordered" evidence="1">
    <location>
        <begin position="272"/>
        <end position="295"/>
    </location>
</feature>
<reference evidence="2 3" key="1">
    <citation type="journal article" date="2024" name="J Genomics">
        <title>Draft genome sequencing and assembly of Favolaschia claudopus CIRM-BRFM 2984 isolated from oak limbs.</title>
        <authorList>
            <person name="Navarro D."/>
            <person name="Drula E."/>
            <person name="Chaduli D."/>
            <person name="Cazenave R."/>
            <person name="Ahrendt S."/>
            <person name="Wang J."/>
            <person name="Lipzen A."/>
            <person name="Daum C."/>
            <person name="Barry K."/>
            <person name="Grigoriev I.V."/>
            <person name="Favel A."/>
            <person name="Rosso M.N."/>
            <person name="Martin F."/>
        </authorList>
    </citation>
    <scope>NUCLEOTIDE SEQUENCE [LARGE SCALE GENOMIC DNA]</scope>
    <source>
        <strain evidence="2 3">CIRM-BRFM 2984</strain>
    </source>
</reference>
<gene>
    <name evidence="2" type="ORF">R3P38DRAFT_3241934</name>
</gene>
<protein>
    <submittedName>
        <fullName evidence="2">Uncharacterized protein</fullName>
    </submittedName>
</protein>
<comment type="caution">
    <text evidence="2">The sequence shown here is derived from an EMBL/GenBank/DDBJ whole genome shotgun (WGS) entry which is preliminary data.</text>
</comment>
<evidence type="ECO:0000313" key="3">
    <source>
        <dbReference type="Proteomes" id="UP001362999"/>
    </source>
</evidence>
<dbReference type="Proteomes" id="UP001362999">
    <property type="component" value="Unassembled WGS sequence"/>
</dbReference>
<dbReference type="AlphaFoldDB" id="A0AAV9Z5E8"/>
<accession>A0AAV9Z5E8</accession>
<sequence length="349" mass="38029">MPATLFAPTGLDCLPSRLPPKQKRFPRLEAILSGSLLLATTSGLTHSPIQTGSQKSYGSLSMFSDAPPNQKKIALYQSRLGLTRKSLHCHFGQPALNSLLFPPAGLTIPTLDLIPSILRIGLFPTPPPTPKSPQILPRHLFSVSYRPAPLQFALARPQLPLLPSRRLDDPHSRPHSVYSKNWSLPHPTSDPEITANPSTAPFLRVLGNTSDLPNTAFSLDPELDTISLRIGHSHSPDPDGFPTTPSLSSASDLSAALANLLRVPTPRARASVISRVPDSPVRRPPRRGVHGRYPPRLAPKLTARYECNPRYPARQNLLELNANKKNGPIHTLSSPSSPPRAFFPFFLAG</sequence>
<evidence type="ECO:0000313" key="2">
    <source>
        <dbReference type="EMBL" id="KAK6971663.1"/>
    </source>
</evidence>
<evidence type="ECO:0000256" key="1">
    <source>
        <dbReference type="SAM" id="MobiDB-lite"/>
    </source>
</evidence>
<dbReference type="EMBL" id="JAWWNJ010000206">
    <property type="protein sequence ID" value="KAK6971663.1"/>
    <property type="molecule type" value="Genomic_DNA"/>
</dbReference>
<feature type="region of interest" description="Disordered" evidence="1">
    <location>
        <begin position="165"/>
        <end position="191"/>
    </location>
</feature>
<keyword evidence="3" id="KW-1185">Reference proteome</keyword>